<dbReference type="eggNOG" id="arCOG00645">
    <property type="taxonomic scope" value="Archaea"/>
</dbReference>
<dbReference type="KEGG" id="ave:Arcve_0828"/>
<evidence type="ECO:0000313" key="9">
    <source>
        <dbReference type="EMBL" id="AEA46843.1"/>
    </source>
</evidence>
<organism evidence="9 10">
    <name type="scientific">Archaeoglobus veneficus (strain DSM 11195 / SNP6)</name>
    <dbReference type="NCBI Taxonomy" id="693661"/>
    <lineage>
        <taxon>Archaea</taxon>
        <taxon>Methanobacteriati</taxon>
        <taxon>Methanobacteriota</taxon>
        <taxon>Archaeoglobi</taxon>
        <taxon>Archaeoglobales</taxon>
        <taxon>Archaeoglobaceae</taxon>
        <taxon>Archaeoglobus</taxon>
    </lineage>
</organism>
<dbReference type="InterPro" id="IPR003043">
    <property type="entry name" value="Uropor_MeTrfase_CS"/>
</dbReference>
<dbReference type="InterPro" id="IPR035996">
    <property type="entry name" value="4pyrrol_Methylase_sf"/>
</dbReference>
<dbReference type="PANTHER" id="PTHR45790:SF4">
    <property type="entry name" value="COBALT-PRECORRIN-4 C(11)-METHYLTRANSFERASE"/>
    <property type="match status" value="1"/>
</dbReference>
<dbReference type="GO" id="GO:0032259">
    <property type="term" value="P:methylation"/>
    <property type="evidence" value="ECO:0007669"/>
    <property type="project" value="UniProtKB-KW"/>
</dbReference>
<dbReference type="AlphaFoldDB" id="F2KS02"/>
<keyword evidence="6" id="KW-0949">S-adenosyl-L-methionine</keyword>
<name>F2KS02_ARCVS</name>
<dbReference type="PANTHER" id="PTHR45790">
    <property type="entry name" value="SIROHEME SYNTHASE-RELATED"/>
    <property type="match status" value="1"/>
</dbReference>
<dbReference type="CDD" id="cd11641">
    <property type="entry name" value="Precorrin-4_C11-MT"/>
    <property type="match status" value="1"/>
</dbReference>
<dbReference type="InterPro" id="IPR014777">
    <property type="entry name" value="4pyrrole_Mease_sub1"/>
</dbReference>
<evidence type="ECO:0000313" key="10">
    <source>
        <dbReference type="Proteomes" id="UP000008136"/>
    </source>
</evidence>
<gene>
    <name evidence="9" type="ordered locus">Arcve_0828</name>
</gene>
<dbReference type="GO" id="GO:0046026">
    <property type="term" value="F:precorrin-4 C11-methyltransferase activity"/>
    <property type="evidence" value="ECO:0007669"/>
    <property type="project" value="UniProtKB-EC"/>
</dbReference>
<dbReference type="InterPro" id="IPR050161">
    <property type="entry name" value="Siro_Cobalamin_biosynth"/>
</dbReference>
<dbReference type="Pfam" id="PF00590">
    <property type="entry name" value="TP_methylase"/>
    <property type="match status" value="1"/>
</dbReference>
<keyword evidence="3" id="KW-0169">Cobalamin biosynthesis</keyword>
<reference evidence="9 10" key="1">
    <citation type="submission" date="2011-03" db="EMBL/GenBank/DDBJ databases">
        <title>The complete genome of Archaeoglobus veneficus SNP6.</title>
        <authorList>
            <consortium name="US DOE Joint Genome Institute (JGI-PGF)"/>
            <person name="Lucas S."/>
            <person name="Copeland A."/>
            <person name="Lapidus A."/>
            <person name="Bruce D."/>
            <person name="Goodwin L."/>
            <person name="Pitluck S."/>
            <person name="Kyrpides N."/>
            <person name="Mavromatis K."/>
            <person name="Pagani I."/>
            <person name="Ivanova N."/>
            <person name="Mikhailova N."/>
            <person name="Lu M."/>
            <person name="Detter J.C."/>
            <person name="Tapia R."/>
            <person name="Han C."/>
            <person name="Land M."/>
            <person name="Hauser L."/>
            <person name="Markowitz V."/>
            <person name="Cheng J.-F."/>
            <person name="Hugenholtz P."/>
            <person name="Woyke T."/>
            <person name="Wu D."/>
            <person name="Spring S."/>
            <person name="Brambilla E."/>
            <person name="Klenk H.-P."/>
            <person name="Eisen J.A."/>
        </authorList>
    </citation>
    <scope>NUCLEOTIDE SEQUENCE [LARGE SCALE GENOMIC DNA]</scope>
    <source>
        <strain>SNP6</strain>
    </source>
</reference>
<evidence type="ECO:0000256" key="6">
    <source>
        <dbReference type="ARBA" id="ARBA00022691"/>
    </source>
</evidence>
<keyword evidence="4 7" id="KW-0489">Methyltransferase</keyword>
<proteinExistence type="inferred from homology"/>
<dbReference type="GeneID" id="10393931"/>
<dbReference type="GO" id="GO:0009236">
    <property type="term" value="P:cobalamin biosynthetic process"/>
    <property type="evidence" value="ECO:0007669"/>
    <property type="project" value="UniProtKB-UniPathway"/>
</dbReference>
<evidence type="ECO:0000256" key="5">
    <source>
        <dbReference type="ARBA" id="ARBA00022679"/>
    </source>
</evidence>
<evidence type="ECO:0000256" key="7">
    <source>
        <dbReference type="RuleBase" id="RU003960"/>
    </source>
</evidence>
<dbReference type="EMBL" id="CP002588">
    <property type="protein sequence ID" value="AEA46843.1"/>
    <property type="molecule type" value="Genomic_DNA"/>
</dbReference>
<dbReference type="RefSeq" id="WP_013683515.1">
    <property type="nucleotide sequence ID" value="NC_015320.1"/>
</dbReference>
<dbReference type="STRING" id="693661.Arcve_0828"/>
<evidence type="ECO:0000256" key="1">
    <source>
        <dbReference type="ARBA" id="ARBA00004953"/>
    </source>
</evidence>
<dbReference type="UniPathway" id="UPA00148"/>
<dbReference type="InterPro" id="IPR000878">
    <property type="entry name" value="4pyrrol_Mease"/>
</dbReference>
<accession>F2KS02</accession>
<evidence type="ECO:0000256" key="3">
    <source>
        <dbReference type="ARBA" id="ARBA00022573"/>
    </source>
</evidence>
<dbReference type="OrthoDB" id="6633at2157"/>
<dbReference type="PROSITE" id="PS00840">
    <property type="entry name" value="SUMT_2"/>
    <property type="match status" value="1"/>
</dbReference>
<dbReference type="InterPro" id="IPR006362">
    <property type="entry name" value="Cbl_synth_CobM/CibF"/>
</dbReference>
<evidence type="ECO:0000256" key="4">
    <source>
        <dbReference type="ARBA" id="ARBA00022603"/>
    </source>
</evidence>
<sequence length="235" mass="25493">MKVYFAGFGPGDPELLTLKAYGLLKEADLIIYPGSLISEDALSEFEAEKVNSHGMKLEEIIDLIENAVKSGKKVVRLQSGDPSIYGAIAEQTRELEKRGIEYEIIPGVSSIFASAASLKAELTMPGVAEFVFVGRPKGRTLDEDYLDVVAPLPCTIVILLGVDKIRYVAEKVAEVRGKDEPAAVVYHASREDEKVITGTLADIADKVEAEGIKRTAVIIIGKALKKEGRRSVLYG</sequence>
<keyword evidence="5 7" id="KW-0808">Transferase</keyword>
<comment type="similarity">
    <text evidence="2 7">Belongs to the precorrin methyltransferase family.</text>
</comment>
<dbReference type="SUPFAM" id="SSF53790">
    <property type="entry name" value="Tetrapyrrole methylase"/>
    <property type="match status" value="1"/>
</dbReference>
<dbReference type="Proteomes" id="UP000008136">
    <property type="component" value="Chromosome"/>
</dbReference>
<evidence type="ECO:0000256" key="2">
    <source>
        <dbReference type="ARBA" id="ARBA00005879"/>
    </source>
</evidence>
<dbReference type="InterPro" id="IPR014776">
    <property type="entry name" value="4pyrrole_Mease_sub2"/>
</dbReference>
<dbReference type="Gene3D" id="3.40.1010.10">
    <property type="entry name" value="Cobalt-precorrin-4 Transmethylase, Domain 1"/>
    <property type="match status" value="1"/>
</dbReference>
<comment type="pathway">
    <text evidence="1">Cofactor biosynthesis; adenosylcobalamin biosynthesis.</text>
</comment>
<feature type="domain" description="Tetrapyrrole methylase" evidence="8">
    <location>
        <begin position="2"/>
        <end position="203"/>
    </location>
</feature>
<dbReference type="Gene3D" id="3.30.950.10">
    <property type="entry name" value="Methyltransferase, Cobalt-precorrin-4 Transmethylase, Domain 2"/>
    <property type="match status" value="1"/>
</dbReference>
<keyword evidence="10" id="KW-1185">Reference proteome</keyword>
<dbReference type="EC" id="2.1.1.133" evidence="9"/>
<protein>
    <submittedName>
        <fullName evidence="9">Precorrin-4 C(11)-methyltransferase</fullName>
        <ecNumber evidence="9">2.1.1.133</ecNumber>
    </submittedName>
</protein>
<dbReference type="HOGENOM" id="CLU_011276_7_1_2"/>
<evidence type="ECO:0000259" key="8">
    <source>
        <dbReference type="Pfam" id="PF00590"/>
    </source>
</evidence>